<organism evidence="6 7">
    <name type="scientific">Leptolyngbya cf. ectocarpi LEGE 11479</name>
    <dbReference type="NCBI Taxonomy" id="1828722"/>
    <lineage>
        <taxon>Bacteria</taxon>
        <taxon>Bacillati</taxon>
        <taxon>Cyanobacteriota</taxon>
        <taxon>Cyanophyceae</taxon>
        <taxon>Leptolyngbyales</taxon>
        <taxon>Leptolyngbyaceae</taxon>
        <taxon>Leptolyngbya group</taxon>
        <taxon>Leptolyngbya</taxon>
    </lineage>
</organism>
<dbReference type="FunFam" id="1.10.10.10:FF:000001">
    <property type="entry name" value="LysR family transcriptional regulator"/>
    <property type="match status" value="1"/>
</dbReference>
<dbReference type="SUPFAM" id="SSF46785">
    <property type="entry name" value="Winged helix' DNA-binding domain"/>
    <property type="match status" value="1"/>
</dbReference>
<dbReference type="PRINTS" id="PR00039">
    <property type="entry name" value="HTHLYSR"/>
</dbReference>
<comment type="similarity">
    <text evidence="1">Belongs to the LysR transcriptional regulatory family.</text>
</comment>
<sequence>MNLSKLKLSQLRALVAVADCGNFSEAALKLGVNQSTVSHAIATLENQLGVILLNRGRYGAKLTPVGQQITDKAIQVLKLLEGMAQDAQQTKGLQGGTVRIGAFRSVATHLLPSAIARLHSRYPHIQVTITEDTDIEDLKQRLTQGEVDICVAELLEGDEFEPFLIFEDEYVALLPSQLGPRDAQLSYEELMAHPLISPSQGSCFSRLDSYLKRNHIDLEIAYYIRHDSSMVSMVSQGLGIALMPELAAAPVPHDVQICRLPFSITRPIGASLLKEGLHTPAVYAFLDVLRETEDFSVPQAV</sequence>
<gene>
    <name evidence="6" type="ORF">IQ260_21630</name>
</gene>
<dbReference type="AlphaFoldDB" id="A0A929FBM0"/>
<reference evidence="6" key="1">
    <citation type="submission" date="2020-10" db="EMBL/GenBank/DDBJ databases">
        <authorList>
            <person name="Castelo-Branco R."/>
            <person name="Eusebio N."/>
            <person name="Adriana R."/>
            <person name="Vieira A."/>
            <person name="Brugerolle De Fraissinette N."/>
            <person name="Rezende De Castro R."/>
            <person name="Schneider M.P."/>
            <person name="Vasconcelos V."/>
            <person name="Leao P.N."/>
        </authorList>
    </citation>
    <scope>NUCLEOTIDE SEQUENCE</scope>
    <source>
        <strain evidence="6">LEGE 11479</strain>
    </source>
</reference>
<dbReference type="Pfam" id="PF03466">
    <property type="entry name" value="LysR_substrate"/>
    <property type="match status" value="1"/>
</dbReference>
<comment type="caution">
    <text evidence="6">The sequence shown here is derived from an EMBL/GenBank/DDBJ whole genome shotgun (WGS) entry which is preliminary data.</text>
</comment>
<feature type="domain" description="HTH lysR-type" evidence="5">
    <location>
        <begin position="6"/>
        <end position="63"/>
    </location>
</feature>
<dbReference type="PANTHER" id="PTHR30126">
    <property type="entry name" value="HTH-TYPE TRANSCRIPTIONAL REGULATOR"/>
    <property type="match status" value="1"/>
</dbReference>
<keyword evidence="3" id="KW-0238">DNA-binding</keyword>
<evidence type="ECO:0000256" key="1">
    <source>
        <dbReference type="ARBA" id="ARBA00009437"/>
    </source>
</evidence>
<dbReference type="InterPro" id="IPR005119">
    <property type="entry name" value="LysR_subst-bd"/>
</dbReference>
<dbReference type="Pfam" id="PF00126">
    <property type="entry name" value="HTH_1"/>
    <property type="match status" value="1"/>
</dbReference>
<dbReference type="RefSeq" id="WP_193995159.1">
    <property type="nucleotide sequence ID" value="NZ_JADEXP010000252.1"/>
</dbReference>
<dbReference type="GO" id="GO:0000976">
    <property type="term" value="F:transcription cis-regulatory region binding"/>
    <property type="evidence" value="ECO:0007669"/>
    <property type="project" value="TreeGrafter"/>
</dbReference>
<evidence type="ECO:0000256" key="3">
    <source>
        <dbReference type="ARBA" id="ARBA00023125"/>
    </source>
</evidence>
<evidence type="ECO:0000256" key="4">
    <source>
        <dbReference type="ARBA" id="ARBA00023163"/>
    </source>
</evidence>
<evidence type="ECO:0000313" key="7">
    <source>
        <dbReference type="Proteomes" id="UP000615026"/>
    </source>
</evidence>
<dbReference type="PANTHER" id="PTHR30126:SF40">
    <property type="entry name" value="HTH-TYPE TRANSCRIPTIONAL REGULATOR GLTR"/>
    <property type="match status" value="1"/>
</dbReference>
<dbReference type="CDD" id="cd05466">
    <property type="entry name" value="PBP2_LTTR_substrate"/>
    <property type="match status" value="1"/>
</dbReference>
<evidence type="ECO:0000313" key="6">
    <source>
        <dbReference type="EMBL" id="MBE9069247.1"/>
    </source>
</evidence>
<proteinExistence type="inferred from homology"/>
<dbReference type="Gene3D" id="3.40.190.10">
    <property type="entry name" value="Periplasmic binding protein-like II"/>
    <property type="match status" value="2"/>
</dbReference>
<protein>
    <submittedName>
        <fullName evidence="6">LysR family transcriptional regulator</fullName>
    </submittedName>
</protein>
<keyword evidence="2" id="KW-0805">Transcription regulation</keyword>
<dbReference type="Gene3D" id="1.10.10.10">
    <property type="entry name" value="Winged helix-like DNA-binding domain superfamily/Winged helix DNA-binding domain"/>
    <property type="match status" value="1"/>
</dbReference>
<dbReference type="InterPro" id="IPR036388">
    <property type="entry name" value="WH-like_DNA-bd_sf"/>
</dbReference>
<evidence type="ECO:0000256" key="2">
    <source>
        <dbReference type="ARBA" id="ARBA00023015"/>
    </source>
</evidence>
<dbReference type="Proteomes" id="UP000615026">
    <property type="component" value="Unassembled WGS sequence"/>
</dbReference>
<accession>A0A929FBM0</accession>
<dbReference type="InterPro" id="IPR036390">
    <property type="entry name" value="WH_DNA-bd_sf"/>
</dbReference>
<dbReference type="GO" id="GO:0003700">
    <property type="term" value="F:DNA-binding transcription factor activity"/>
    <property type="evidence" value="ECO:0007669"/>
    <property type="project" value="InterPro"/>
</dbReference>
<name>A0A929FBM0_LEPEC</name>
<evidence type="ECO:0000259" key="5">
    <source>
        <dbReference type="PROSITE" id="PS50931"/>
    </source>
</evidence>
<dbReference type="EMBL" id="JADEXP010000252">
    <property type="protein sequence ID" value="MBE9069247.1"/>
    <property type="molecule type" value="Genomic_DNA"/>
</dbReference>
<dbReference type="InterPro" id="IPR000847">
    <property type="entry name" value="LysR_HTH_N"/>
</dbReference>
<keyword evidence="4" id="KW-0804">Transcription</keyword>
<dbReference type="PROSITE" id="PS50931">
    <property type="entry name" value="HTH_LYSR"/>
    <property type="match status" value="1"/>
</dbReference>
<keyword evidence="7" id="KW-1185">Reference proteome</keyword>
<dbReference type="SUPFAM" id="SSF53850">
    <property type="entry name" value="Periplasmic binding protein-like II"/>
    <property type="match status" value="1"/>
</dbReference>